<dbReference type="Gene3D" id="3.20.20.80">
    <property type="entry name" value="Glycosidases"/>
    <property type="match status" value="1"/>
</dbReference>
<dbReference type="Gene3D" id="3.10.50.10">
    <property type="match status" value="1"/>
</dbReference>
<comment type="catalytic activity">
    <reaction evidence="1">
        <text>Random endo-hydrolysis of N-acetyl-beta-D-glucosaminide (1-&gt;4)-beta-linkages in chitin and chitodextrins.</text>
        <dbReference type="EC" id="3.2.1.14"/>
    </reaction>
</comment>
<dbReference type="STRING" id="1262450.S3CG16"/>
<dbReference type="InterPro" id="IPR011583">
    <property type="entry name" value="Chitinase_II/V-like_cat"/>
</dbReference>
<keyword evidence="9" id="KW-0119">Carbohydrate metabolism</keyword>
<gene>
    <name evidence="14" type="ORF">F503_03798</name>
</gene>
<evidence type="ECO:0000256" key="10">
    <source>
        <dbReference type="ARBA" id="ARBA00023295"/>
    </source>
</evidence>
<sequence length="402" mass="45097">MSSPTYRSVAYFANWSIYARQYRPQYLPVQHLTHILYAFANIRDTGEVVLTDSYADVEIHWEKDSWNDTGHNLYGCVKQLYLLKKANRHLKVLLSIGGWTYSPKFAPMAATSASRSTFAATAVKLATDWGFDGLDIDWEYPQSTEEATNYVALLYECRRALDDYGNAFTPTIHFELTVACPASAKNFDNLNIPAMDQYLDFWNLMAYDYAGSWDMLAGHQANLHASRLMPHTTPFNTTDAVNLYLGKGVNPSKLVMGMPLYGRAFEKTEGLGRPYDGVGEGSWEKGVYDFKALPLPGTEVTYDPEVVAAICYGITGEPPNKRKVLVTYDNRDVAVAKANYIRERGLGGAMWWESSSDRQGPESLIRIVTDTLGGPGVLQQRSNCVMCPETQYENLRDHFAQG</sequence>
<evidence type="ECO:0000256" key="9">
    <source>
        <dbReference type="ARBA" id="ARBA00023277"/>
    </source>
</evidence>
<dbReference type="SMART" id="SM00636">
    <property type="entry name" value="Glyco_18"/>
    <property type="match status" value="1"/>
</dbReference>
<name>S3CG16_OPHP1</name>
<dbReference type="FunFam" id="3.20.20.80:FF:000075">
    <property type="entry name" value="Sporulation-specific chitinase"/>
    <property type="match status" value="1"/>
</dbReference>
<dbReference type="EMBL" id="KE148157">
    <property type="protein sequence ID" value="EPE05193.1"/>
    <property type="molecule type" value="Genomic_DNA"/>
</dbReference>
<keyword evidence="10 12" id="KW-0326">Glycosidase</keyword>
<dbReference type="EC" id="3.2.1.14" evidence="4"/>
<evidence type="ECO:0000256" key="5">
    <source>
        <dbReference type="ARBA" id="ARBA00022525"/>
    </source>
</evidence>
<keyword evidence="6" id="KW-0732">Signal</keyword>
<dbReference type="GO" id="GO:0005576">
    <property type="term" value="C:extracellular region"/>
    <property type="evidence" value="ECO:0007669"/>
    <property type="project" value="UniProtKB-SubCell"/>
</dbReference>
<keyword evidence="7 12" id="KW-0378">Hydrolase</keyword>
<comment type="similarity">
    <text evidence="3">Belongs to the glycosyl hydrolase 18 family. Chitinase class V subfamily.</text>
</comment>
<dbReference type="PANTHER" id="PTHR11177">
    <property type="entry name" value="CHITINASE"/>
    <property type="match status" value="1"/>
</dbReference>
<evidence type="ECO:0000256" key="7">
    <source>
        <dbReference type="ARBA" id="ARBA00022801"/>
    </source>
</evidence>
<dbReference type="eggNOG" id="KOG2806">
    <property type="taxonomic scope" value="Eukaryota"/>
</dbReference>
<dbReference type="PROSITE" id="PS51910">
    <property type="entry name" value="GH18_2"/>
    <property type="match status" value="1"/>
</dbReference>
<keyword evidence="15" id="KW-1185">Reference proteome</keyword>
<accession>S3CG16</accession>
<keyword evidence="5" id="KW-0964">Secreted</keyword>
<dbReference type="InterPro" id="IPR017853">
    <property type="entry name" value="GH"/>
</dbReference>
<dbReference type="AlphaFoldDB" id="S3CG16"/>
<dbReference type="OMA" id="SYPESKY"/>
<proteinExistence type="inferred from homology"/>
<dbReference type="SUPFAM" id="SSF51445">
    <property type="entry name" value="(Trans)glycosidases"/>
    <property type="match status" value="1"/>
</dbReference>
<evidence type="ECO:0000256" key="12">
    <source>
        <dbReference type="RuleBase" id="RU000489"/>
    </source>
</evidence>
<evidence type="ECO:0000256" key="2">
    <source>
        <dbReference type="ARBA" id="ARBA00004613"/>
    </source>
</evidence>
<dbReference type="InterPro" id="IPR001223">
    <property type="entry name" value="Glyco_hydro18_cat"/>
</dbReference>
<dbReference type="GO" id="GO:0008061">
    <property type="term" value="F:chitin binding"/>
    <property type="evidence" value="ECO:0007669"/>
    <property type="project" value="InterPro"/>
</dbReference>
<dbReference type="InterPro" id="IPR001579">
    <property type="entry name" value="Glyco_hydro_18_chit_AS"/>
</dbReference>
<reference evidence="14 15" key="1">
    <citation type="journal article" date="2013" name="BMC Genomics">
        <title>The genome and transcriptome of the pine saprophyte Ophiostoma piceae, and a comparison with the bark beetle-associated pine pathogen Grosmannia clavigera.</title>
        <authorList>
            <person name="Haridas S."/>
            <person name="Wang Y."/>
            <person name="Lim L."/>
            <person name="Massoumi Alamouti S."/>
            <person name="Jackman S."/>
            <person name="Docking R."/>
            <person name="Robertson G."/>
            <person name="Birol I."/>
            <person name="Bohlmann J."/>
            <person name="Breuil C."/>
        </authorList>
    </citation>
    <scope>NUCLEOTIDE SEQUENCE [LARGE SCALE GENOMIC DNA]</scope>
    <source>
        <strain evidence="14 15">UAMH 11346</strain>
    </source>
</reference>
<evidence type="ECO:0000256" key="3">
    <source>
        <dbReference type="ARBA" id="ARBA00008682"/>
    </source>
</evidence>
<evidence type="ECO:0000256" key="6">
    <source>
        <dbReference type="ARBA" id="ARBA00022729"/>
    </source>
</evidence>
<dbReference type="PROSITE" id="PS01095">
    <property type="entry name" value="GH18_1"/>
    <property type="match status" value="1"/>
</dbReference>
<feature type="domain" description="GH18" evidence="13">
    <location>
        <begin position="6"/>
        <end position="375"/>
    </location>
</feature>
<evidence type="ECO:0000256" key="11">
    <source>
        <dbReference type="ARBA" id="ARBA00023326"/>
    </source>
</evidence>
<dbReference type="PANTHER" id="PTHR11177:SF317">
    <property type="entry name" value="CHITINASE 12-RELATED"/>
    <property type="match status" value="1"/>
</dbReference>
<dbReference type="InterPro" id="IPR029070">
    <property type="entry name" value="Chitinase_insertion_sf"/>
</dbReference>
<keyword evidence="11" id="KW-0624">Polysaccharide degradation</keyword>
<dbReference type="HOGENOM" id="CLU_002833_1_0_1"/>
<dbReference type="OrthoDB" id="76388at2759"/>
<comment type="subcellular location">
    <subcellularLocation>
        <location evidence="2">Secreted</location>
    </subcellularLocation>
</comment>
<evidence type="ECO:0000256" key="1">
    <source>
        <dbReference type="ARBA" id="ARBA00000822"/>
    </source>
</evidence>
<keyword evidence="8" id="KW-0146">Chitin degradation</keyword>
<dbReference type="GO" id="GO:0008843">
    <property type="term" value="F:endochitinase activity"/>
    <property type="evidence" value="ECO:0007669"/>
    <property type="project" value="UniProtKB-EC"/>
</dbReference>
<dbReference type="Pfam" id="PF00704">
    <property type="entry name" value="Glyco_hydro_18"/>
    <property type="match status" value="1"/>
</dbReference>
<dbReference type="CDD" id="cd06548">
    <property type="entry name" value="GH18_chitinase"/>
    <property type="match status" value="1"/>
</dbReference>
<evidence type="ECO:0000313" key="15">
    <source>
        <dbReference type="Proteomes" id="UP000016923"/>
    </source>
</evidence>
<organism evidence="14 15">
    <name type="scientific">Ophiostoma piceae (strain UAMH 11346)</name>
    <name type="common">Sap stain fungus</name>
    <dbReference type="NCBI Taxonomy" id="1262450"/>
    <lineage>
        <taxon>Eukaryota</taxon>
        <taxon>Fungi</taxon>
        <taxon>Dikarya</taxon>
        <taxon>Ascomycota</taxon>
        <taxon>Pezizomycotina</taxon>
        <taxon>Sordariomycetes</taxon>
        <taxon>Sordariomycetidae</taxon>
        <taxon>Ophiostomatales</taxon>
        <taxon>Ophiostomataceae</taxon>
        <taxon>Ophiostoma</taxon>
    </lineage>
</organism>
<dbReference type="InterPro" id="IPR050314">
    <property type="entry name" value="Glycosyl_Hydrlase_18"/>
</dbReference>
<evidence type="ECO:0000256" key="8">
    <source>
        <dbReference type="ARBA" id="ARBA00023024"/>
    </source>
</evidence>
<dbReference type="GO" id="GO:0000272">
    <property type="term" value="P:polysaccharide catabolic process"/>
    <property type="evidence" value="ECO:0007669"/>
    <property type="project" value="UniProtKB-KW"/>
</dbReference>
<evidence type="ECO:0000259" key="13">
    <source>
        <dbReference type="PROSITE" id="PS51910"/>
    </source>
</evidence>
<protein>
    <recommendedName>
        <fullName evidence="4">chitinase</fullName>
        <ecNumber evidence="4">3.2.1.14</ecNumber>
    </recommendedName>
</protein>
<evidence type="ECO:0000313" key="14">
    <source>
        <dbReference type="EMBL" id="EPE05193.1"/>
    </source>
</evidence>
<evidence type="ECO:0000256" key="4">
    <source>
        <dbReference type="ARBA" id="ARBA00012729"/>
    </source>
</evidence>
<dbReference type="GO" id="GO:0006032">
    <property type="term" value="P:chitin catabolic process"/>
    <property type="evidence" value="ECO:0007669"/>
    <property type="project" value="UniProtKB-KW"/>
</dbReference>
<dbReference type="Proteomes" id="UP000016923">
    <property type="component" value="Unassembled WGS sequence"/>
</dbReference>
<dbReference type="VEuPathDB" id="FungiDB:F503_03798"/>
<dbReference type="SUPFAM" id="SSF54556">
    <property type="entry name" value="Chitinase insertion domain"/>
    <property type="match status" value="1"/>
</dbReference>